<dbReference type="EMBL" id="SGJB01000002">
    <property type="protein sequence ID" value="TQQ85409.1"/>
    <property type="molecule type" value="Genomic_DNA"/>
</dbReference>
<dbReference type="PANTHER" id="PTHR30015:SF7">
    <property type="entry name" value="TYPE IV METHYL-DIRECTED RESTRICTION ENZYME ECOKMRR"/>
    <property type="match status" value="1"/>
</dbReference>
<dbReference type="SUPFAM" id="SSF52980">
    <property type="entry name" value="Restriction endonuclease-like"/>
    <property type="match status" value="1"/>
</dbReference>
<gene>
    <name evidence="2" type="ORF">EXD82_01295</name>
</gene>
<dbReference type="InterPro" id="IPR011856">
    <property type="entry name" value="tRNA_endonuc-like_dom_sf"/>
</dbReference>
<dbReference type="Pfam" id="PF04471">
    <property type="entry name" value="Mrr_cat"/>
    <property type="match status" value="1"/>
</dbReference>
<dbReference type="GO" id="GO:0015666">
    <property type="term" value="F:restriction endodeoxyribonuclease activity"/>
    <property type="evidence" value="ECO:0007669"/>
    <property type="project" value="TreeGrafter"/>
</dbReference>
<proteinExistence type="predicted"/>
<evidence type="ECO:0000313" key="2">
    <source>
        <dbReference type="EMBL" id="TQQ85409.1"/>
    </source>
</evidence>
<keyword evidence="2" id="KW-0540">Nuclease</keyword>
<comment type="caution">
    <text evidence="2">The sequence shown here is derived from an EMBL/GenBank/DDBJ whole genome shotgun (WGS) entry which is preliminary data.</text>
</comment>
<dbReference type="InterPro" id="IPR007560">
    <property type="entry name" value="Restrct_endonuc_IV_Mrr"/>
</dbReference>
<keyword evidence="2" id="KW-0255">Endonuclease</keyword>
<sequence length="257" mass="29825">MMRIPSKFYIKCDECGNVTLVEVDSLDYETSVYDRPMSEEIEYDFQGEICCDECHSWINFSIRGYEYPVGAFNFSDSECHGGCFVDEPIVEMDYEFDADYYNEAYAEYERAESLLEYNREKIKRMSSREFEFFVADIFKKLGFIVKITQATRDGGKDIIVTKADPIPYTLIVECKHWGENHKVDVSVVRSVYGVQMAMQANQSVIVTSSKFTKDALAFAEERENLMALWDIDDLLKLTVNYSMNLLNQEGLKYGKHF</sequence>
<evidence type="ECO:0000259" key="1">
    <source>
        <dbReference type="Pfam" id="PF04471"/>
    </source>
</evidence>
<dbReference type="GO" id="GO:0003677">
    <property type="term" value="F:DNA binding"/>
    <property type="evidence" value="ECO:0007669"/>
    <property type="project" value="InterPro"/>
</dbReference>
<evidence type="ECO:0000313" key="3">
    <source>
        <dbReference type="Proteomes" id="UP000317863"/>
    </source>
</evidence>
<dbReference type="OrthoDB" id="1426324at2"/>
<feature type="domain" description="Restriction endonuclease type IV Mrr" evidence="1">
    <location>
        <begin position="122"/>
        <end position="237"/>
    </location>
</feature>
<name>A0A544QXG3_9FIRM</name>
<dbReference type="Proteomes" id="UP000317863">
    <property type="component" value="Unassembled WGS sequence"/>
</dbReference>
<dbReference type="InterPro" id="IPR052906">
    <property type="entry name" value="Type_IV_Methyl-Rstrct_Enzyme"/>
</dbReference>
<protein>
    <submittedName>
        <fullName evidence="2">Restriction endonuclease</fullName>
    </submittedName>
</protein>
<dbReference type="AlphaFoldDB" id="A0A544QXG3"/>
<reference evidence="2 3" key="1">
    <citation type="submission" date="2019-02" db="EMBL/GenBank/DDBJ databases">
        <title>Peptostreptococcaceae bacterium ZHW00191 nov., a new bacterium isolated from the human gut.</title>
        <authorList>
            <person name="Zhou H.-W."/>
            <person name="Chen X.-J."/>
        </authorList>
    </citation>
    <scope>NUCLEOTIDE SEQUENCE [LARGE SCALE GENOMIC DNA]</scope>
    <source>
        <strain evidence="2 3">ZHW00191</strain>
    </source>
</reference>
<dbReference type="Gene3D" id="3.40.1350.10">
    <property type="match status" value="1"/>
</dbReference>
<organism evidence="2 3">
    <name type="scientific">Peptacetobacter hominis</name>
    <dbReference type="NCBI Taxonomy" id="2743610"/>
    <lineage>
        <taxon>Bacteria</taxon>
        <taxon>Bacillati</taxon>
        <taxon>Bacillota</taxon>
        <taxon>Clostridia</taxon>
        <taxon>Peptostreptococcales</taxon>
        <taxon>Peptostreptococcaceae</taxon>
        <taxon>Peptacetobacter</taxon>
    </lineage>
</organism>
<dbReference type="GO" id="GO:0009307">
    <property type="term" value="P:DNA restriction-modification system"/>
    <property type="evidence" value="ECO:0007669"/>
    <property type="project" value="InterPro"/>
</dbReference>
<dbReference type="RefSeq" id="WP_142535113.1">
    <property type="nucleotide sequence ID" value="NZ_SGJB01000002.1"/>
</dbReference>
<keyword evidence="3" id="KW-1185">Reference proteome</keyword>
<accession>A0A544QXG3</accession>
<dbReference type="InterPro" id="IPR011335">
    <property type="entry name" value="Restrct_endonuc-II-like"/>
</dbReference>
<keyword evidence="2" id="KW-0378">Hydrolase</keyword>
<dbReference type="PANTHER" id="PTHR30015">
    <property type="entry name" value="MRR RESTRICTION SYSTEM PROTEIN"/>
    <property type="match status" value="1"/>
</dbReference>